<accession>A0A7V8NXL6</accession>
<dbReference type="EMBL" id="JACDQQ010002797">
    <property type="protein sequence ID" value="MBA0089020.1"/>
    <property type="molecule type" value="Genomic_DNA"/>
</dbReference>
<evidence type="ECO:0000259" key="1">
    <source>
        <dbReference type="Pfam" id="PF14534"/>
    </source>
</evidence>
<dbReference type="InterPro" id="IPR032710">
    <property type="entry name" value="NTF2-like_dom_sf"/>
</dbReference>
<evidence type="ECO:0000313" key="2">
    <source>
        <dbReference type="EMBL" id="MBA0089020.1"/>
    </source>
</evidence>
<dbReference type="AlphaFoldDB" id="A0A7V8NXL6"/>
<protein>
    <submittedName>
        <fullName evidence="2">Nuclear transport factor 2 family protein</fullName>
    </submittedName>
</protein>
<proteinExistence type="predicted"/>
<sequence>MIKFAGIATVAITLVLAEGPPQQDERAAGERNECIRRCLTQPLDPELRRQEIVSLEREAGHAIELRNGGYFRRVYSDDFAGTLSHGQQVNKAQWIALVQSDAVKYESFNASDIKVQIYQEMAIATCLWSSRFSSKGQRLSHQLRAIHVYLNGASGWHVVSGQVTNLPPDVGQPL</sequence>
<feature type="domain" description="DUF4440" evidence="1">
    <location>
        <begin position="52"/>
        <end position="157"/>
    </location>
</feature>
<gene>
    <name evidence="2" type="ORF">HRJ53_28860</name>
</gene>
<dbReference type="InterPro" id="IPR027843">
    <property type="entry name" value="DUF4440"/>
</dbReference>
<dbReference type="SUPFAM" id="SSF54427">
    <property type="entry name" value="NTF2-like"/>
    <property type="match status" value="1"/>
</dbReference>
<dbReference type="Proteomes" id="UP000567293">
    <property type="component" value="Unassembled WGS sequence"/>
</dbReference>
<organism evidence="2 3">
    <name type="scientific">Candidatus Acidiferrum panamense</name>
    <dbReference type="NCBI Taxonomy" id="2741543"/>
    <lineage>
        <taxon>Bacteria</taxon>
        <taxon>Pseudomonadati</taxon>
        <taxon>Acidobacteriota</taxon>
        <taxon>Terriglobia</taxon>
        <taxon>Candidatus Acidiferrales</taxon>
        <taxon>Candidatus Acidiferrum</taxon>
    </lineage>
</organism>
<keyword evidence="3" id="KW-1185">Reference proteome</keyword>
<dbReference type="Gene3D" id="3.10.450.50">
    <property type="match status" value="1"/>
</dbReference>
<evidence type="ECO:0000313" key="3">
    <source>
        <dbReference type="Proteomes" id="UP000567293"/>
    </source>
</evidence>
<reference evidence="2" key="1">
    <citation type="submission" date="2020-06" db="EMBL/GenBank/DDBJ databases">
        <title>Legume-microbial interactions unlock mineral nutrients during tropical forest succession.</title>
        <authorList>
            <person name="Epihov D.Z."/>
        </authorList>
    </citation>
    <scope>NUCLEOTIDE SEQUENCE [LARGE SCALE GENOMIC DNA]</scope>
    <source>
        <strain evidence="2">Pan2503</strain>
    </source>
</reference>
<comment type="caution">
    <text evidence="2">The sequence shown here is derived from an EMBL/GenBank/DDBJ whole genome shotgun (WGS) entry which is preliminary data.</text>
</comment>
<name>A0A7V8NXL6_9BACT</name>
<dbReference type="Pfam" id="PF14534">
    <property type="entry name" value="DUF4440"/>
    <property type="match status" value="1"/>
</dbReference>